<sequence length="82" mass="8989">MATVNNSDLISSSLAGLLNLSVDQLPEKFNPNGAAVLICFFMESMMAIVLPKGLLGFLLRIRPSKAILEPLVYHYMPSLSKH</sequence>
<reference evidence="1 2" key="2">
    <citation type="journal article" date="2022" name="Mol. Ecol. Resour.">
        <title>The genomes of chicory, endive, great burdock and yacon provide insights into Asteraceae paleo-polyploidization history and plant inulin production.</title>
        <authorList>
            <person name="Fan W."/>
            <person name="Wang S."/>
            <person name="Wang H."/>
            <person name="Wang A."/>
            <person name="Jiang F."/>
            <person name="Liu H."/>
            <person name="Zhao H."/>
            <person name="Xu D."/>
            <person name="Zhang Y."/>
        </authorList>
    </citation>
    <scope>NUCLEOTIDE SEQUENCE [LARGE SCALE GENOMIC DNA]</scope>
    <source>
        <strain evidence="2">cv. Yunnan</strain>
        <tissue evidence="1">Leaves</tissue>
    </source>
</reference>
<proteinExistence type="predicted"/>
<evidence type="ECO:0000313" key="1">
    <source>
        <dbReference type="EMBL" id="KAI3816376.1"/>
    </source>
</evidence>
<gene>
    <name evidence="1" type="ORF">L1987_16070</name>
</gene>
<protein>
    <submittedName>
        <fullName evidence="1">Uncharacterized protein</fullName>
    </submittedName>
</protein>
<keyword evidence="2" id="KW-1185">Reference proteome</keyword>
<dbReference type="Proteomes" id="UP001056120">
    <property type="component" value="Linkage Group LG05"/>
</dbReference>
<comment type="caution">
    <text evidence="1">The sequence shown here is derived from an EMBL/GenBank/DDBJ whole genome shotgun (WGS) entry which is preliminary data.</text>
</comment>
<organism evidence="1 2">
    <name type="scientific">Smallanthus sonchifolius</name>
    <dbReference type="NCBI Taxonomy" id="185202"/>
    <lineage>
        <taxon>Eukaryota</taxon>
        <taxon>Viridiplantae</taxon>
        <taxon>Streptophyta</taxon>
        <taxon>Embryophyta</taxon>
        <taxon>Tracheophyta</taxon>
        <taxon>Spermatophyta</taxon>
        <taxon>Magnoliopsida</taxon>
        <taxon>eudicotyledons</taxon>
        <taxon>Gunneridae</taxon>
        <taxon>Pentapetalae</taxon>
        <taxon>asterids</taxon>
        <taxon>campanulids</taxon>
        <taxon>Asterales</taxon>
        <taxon>Asteraceae</taxon>
        <taxon>Asteroideae</taxon>
        <taxon>Heliantheae alliance</taxon>
        <taxon>Millerieae</taxon>
        <taxon>Smallanthus</taxon>
    </lineage>
</organism>
<reference evidence="2" key="1">
    <citation type="journal article" date="2022" name="Mol. Ecol. Resour.">
        <title>The genomes of chicory, endive, great burdock and yacon provide insights into Asteraceae palaeo-polyploidization history and plant inulin production.</title>
        <authorList>
            <person name="Fan W."/>
            <person name="Wang S."/>
            <person name="Wang H."/>
            <person name="Wang A."/>
            <person name="Jiang F."/>
            <person name="Liu H."/>
            <person name="Zhao H."/>
            <person name="Xu D."/>
            <person name="Zhang Y."/>
        </authorList>
    </citation>
    <scope>NUCLEOTIDE SEQUENCE [LARGE SCALE GENOMIC DNA]</scope>
    <source>
        <strain evidence="2">cv. Yunnan</strain>
    </source>
</reference>
<dbReference type="EMBL" id="CM042022">
    <property type="protein sequence ID" value="KAI3816376.1"/>
    <property type="molecule type" value="Genomic_DNA"/>
</dbReference>
<evidence type="ECO:0000313" key="2">
    <source>
        <dbReference type="Proteomes" id="UP001056120"/>
    </source>
</evidence>
<accession>A0ACB9J9I8</accession>
<name>A0ACB9J9I8_9ASTR</name>